<dbReference type="SUPFAM" id="SSF109709">
    <property type="entry name" value="KorB DNA-binding domain-like"/>
    <property type="match status" value="1"/>
</dbReference>
<dbReference type="Gene3D" id="3.90.1530.10">
    <property type="entry name" value="Conserved hypothetical protein from pyrococcus furiosus pfu- 392566-001, ParB domain"/>
    <property type="match status" value="1"/>
</dbReference>
<protein>
    <submittedName>
        <fullName evidence="4">ParB/RepB/Spo0J family partition protein</fullName>
    </submittedName>
</protein>
<evidence type="ECO:0000256" key="2">
    <source>
        <dbReference type="SAM" id="MobiDB-lite"/>
    </source>
</evidence>
<feature type="domain" description="ParB-like N-terminal" evidence="3">
    <location>
        <begin position="91"/>
        <end position="183"/>
    </location>
</feature>
<comment type="similarity">
    <text evidence="1">Belongs to the ParB family.</text>
</comment>
<name>A0ABX0NDK8_9BURK</name>
<dbReference type="Gene3D" id="1.10.10.2830">
    <property type="match status" value="1"/>
</dbReference>
<dbReference type="InterPro" id="IPR003115">
    <property type="entry name" value="ParB_N"/>
</dbReference>
<gene>
    <name evidence="4" type="ORF">F2P44_29670</name>
</gene>
<evidence type="ECO:0000313" key="4">
    <source>
        <dbReference type="EMBL" id="NHZ83403.1"/>
    </source>
</evidence>
<feature type="region of interest" description="Disordered" evidence="2">
    <location>
        <begin position="30"/>
        <end position="54"/>
    </location>
</feature>
<dbReference type="EMBL" id="WHJG01000051">
    <property type="protein sequence ID" value="NHZ83403.1"/>
    <property type="molecule type" value="Genomic_DNA"/>
</dbReference>
<dbReference type="Pfam" id="PF02195">
    <property type="entry name" value="ParB_N"/>
    <property type="match status" value="1"/>
</dbReference>
<dbReference type="SUPFAM" id="SSF110849">
    <property type="entry name" value="ParB/Sulfiredoxin"/>
    <property type="match status" value="1"/>
</dbReference>
<feature type="region of interest" description="Disordered" evidence="2">
    <location>
        <begin position="293"/>
        <end position="315"/>
    </location>
</feature>
<evidence type="ECO:0000259" key="3">
    <source>
        <dbReference type="SMART" id="SM00470"/>
    </source>
</evidence>
<accession>A0ABX0NDK8</accession>
<sequence length="357" mass="39350">MKMASKLQQRLAGKTAAIQRVASPSEAHEVLGTANSSLSTVDSDATSGSRRSMSMPGQLGAFRLEAQKYELVIADLQAKLAAANQGSYTITRIPLPLIDDSPYQPRLEIDPEEIDELAKTMAAAHQADPIKVRRVGDRFELISGHRRVRAARTLGWEEIDAIIEVRNDIEAEVEAMLLVVGNVHLSAYELAKMYDRAISKGIVANQTACAAFFAAKQPVVSACLGMLDLPPEIISLLDSKPRLMGYECAKVVKALIKEHPTHIDTIIRGVARLGEGMQQNALKGWVRQSIKQSAEHKEDDRRTITSNGRPVFTTKRDPRSVTVSCKIPGMDIEIFEERLRLWLQEQAKSVDELMTGA</sequence>
<proteinExistence type="inferred from homology"/>
<dbReference type="InterPro" id="IPR050336">
    <property type="entry name" value="Chromosome_partition/occlusion"/>
</dbReference>
<dbReference type="Proteomes" id="UP000621455">
    <property type="component" value="Unassembled WGS sequence"/>
</dbReference>
<evidence type="ECO:0000313" key="5">
    <source>
        <dbReference type="Proteomes" id="UP000621455"/>
    </source>
</evidence>
<feature type="compositionally biased region" description="Polar residues" evidence="2">
    <location>
        <begin position="33"/>
        <end position="52"/>
    </location>
</feature>
<keyword evidence="5" id="KW-1185">Reference proteome</keyword>
<dbReference type="InterPro" id="IPR036086">
    <property type="entry name" value="ParB/Sulfiredoxin_sf"/>
</dbReference>
<dbReference type="PANTHER" id="PTHR33375">
    <property type="entry name" value="CHROMOSOME-PARTITIONING PROTEIN PARB-RELATED"/>
    <property type="match status" value="1"/>
</dbReference>
<dbReference type="InterPro" id="IPR004437">
    <property type="entry name" value="ParB/RepB/Spo0J"/>
</dbReference>
<dbReference type="PANTHER" id="PTHR33375:SF1">
    <property type="entry name" value="CHROMOSOME-PARTITIONING PROTEIN PARB-RELATED"/>
    <property type="match status" value="1"/>
</dbReference>
<feature type="compositionally biased region" description="Basic and acidic residues" evidence="2">
    <location>
        <begin position="293"/>
        <end position="303"/>
    </location>
</feature>
<dbReference type="NCBIfam" id="TIGR00180">
    <property type="entry name" value="parB_part"/>
    <property type="match status" value="1"/>
</dbReference>
<evidence type="ECO:0000256" key="1">
    <source>
        <dbReference type="ARBA" id="ARBA00006295"/>
    </source>
</evidence>
<reference evidence="4 5" key="1">
    <citation type="submission" date="2019-10" db="EMBL/GenBank/DDBJ databases">
        <title>Taxonomy of Antarctic Massilia spp.: description of Massilia rubra sp. nov., Massilia aquatica sp. nov., Massilia mucilaginosa sp. nov., Massilia frigida sp. nov. isolated from streams, lakes and regoliths.</title>
        <authorList>
            <person name="Holochova P."/>
            <person name="Sedlacek I."/>
            <person name="Kralova S."/>
            <person name="Maslanova I."/>
            <person name="Busse H.-J."/>
            <person name="Stankova E."/>
            <person name="Vrbovska V."/>
            <person name="Kovarovic V."/>
            <person name="Bartak M."/>
            <person name="Svec P."/>
            <person name="Pantucek R."/>
        </authorList>
    </citation>
    <scope>NUCLEOTIDE SEQUENCE [LARGE SCALE GENOMIC DNA]</scope>
    <source>
        <strain evidence="4 5">CCM 8695</strain>
    </source>
</reference>
<dbReference type="SMART" id="SM00470">
    <property type="entry name" value="ParB"/>
    <property type="match status" value="1"/>
</dbReference>
<comment type="caution">
    <text evidence="4">The sequence shown here is derived from an EMBL/GenBank/DDBJ whole genome shotgun (WGS) entry which is preliminary data.</text>
</comment>
<organism evidence="4 5">
    <name type="scientific">Massilia frigida</name>
    <dbReference type="NCBI Taxonomy" id="2609281"/>
    <lineage>
        <taxon>Bacteria</taxon>
        <taxon>Pseudomonadati</taxon>
        <taxon>Pseudomonadota</taxon>
        <taxon>Betaproteobacteria</taxon>
        <taxon>Burkholderiales</taxon>
        <taxon>Oxalobacteraceae</taxon>
        <taxon>Telluria group</taxon>
        <taxon>Massilia</taxon>
    </lineage>
</organism>